<evidence type="ECO:0008006" key="4">
    <source>
        <dbReference type="Google" id="ProtNLM"/>
    </source>
</evidence>
<feature type="region of interest" description="Disordered" evidence="1">
    <location>
        <begin position="105"/>
        <end position="209"/>
    </location>
</feature>
<evidence type="ECO:0000313" key="3">
    <source>
        <dbReference type="Proteomes" id="UP000182658"/>
    </source>
</evidence>
<feature type="compositionally biased region" description="Low complexity" evidence="1">
    <location>
        <begin position="105"/>
        <end position="116"/>
    </location>
</feature>
<dbReference type="STRING" id="1408157.A0A1J7IAS4"/>
<feature type="compositionally biased region" description="Low complexity" evidence="1">
    <location>
        <begin position="124"/>
        <end position="209"/>
    </location>
</feature>
<dbReference type="EMBL" id="KV875103">
    <property type="protein sequence ID" value="OIW24558.1"/>
    <property type="molecule type" value="Genomic_DNA"/>
</dbReference>
<accession>A0A1J7IAS4</accession>
<dbReference type="AlphaFoldDB" id="A0A1J7IAS4"/>
<name>A0A1J7IAS4_9PEZI</name>
<organism evidence="2 3">
    <name type="scientific">Coniochaeta ligniaria NRRL 30616</name>
    <dbReference type="NCBI Taxonomy" id="1408157"/>
    <lineage>
        <taxon>Eukaryota</taxon>
        <taxon>Fungi</taxon>
        <taxon>Dikarya</taxon>
        <taxon>Ascomycota</taxon>
        <taxon>Pezizomycotina</taxon>
        <taxon>Sordariomycetes</taxon>
        <taxon>Sordariomycetidae</taxon>
        <taxon>Coniochaetales</taxon>
        <taxon>Coniochaetaceae</taxon>
        <taxon>Coniochaeta</taxon>
    </lineage>
</organism>
<dbReference type="OrthoDB" id="2019572at2759"/>
<gene>
    <name evidence="2" type="ORF">CONLIGDRAFT_636722</name>
</gene>
<dbReference type="InParanoid" id="A0A1J7IAS4"/>
<protein>
    <recommendedName>
        <fullName evidence="4">WSC domain-containing protein</fullName>
    </recommendedName>
</protein>
<keyword evidence="3" id="KW-1185">Reference proteome</keyword>
<reference evidence="2 3" key="1">
    <citation type="submission" date="2016-10" db="EMBL/GenBank/DDBJ databases">
        <title>Draft genome sequence of Coniochaeta ligniaria NRRL30616, a lignocellulolytic fungus for bioabatement of inhibitors in plant biomass hydrolysates.</title>
        <authorList>
            <consortium name="DOE Joint Genome Institute"/>
            <person name="Jimenez D.J."/>
            <person name="Hector R.E."/>
            <person name="Riley R."/>
            <person name="Sun H."/>
            <person name="Grigoriev I.V."/>
            <person name="Van Elsas J.D."/>
            <person name="Nichols N.N."/>
        </authorList>
    </citation>
    <scope>NUCLEOTIDE SEQUENCE [LARGE SCALE GENOMIC DNA]</scope>
    <source>
        <strain evidence="2 3">NRRL 30616</strain>
    </source>
</reference>
<sequence>MSFWIPFSNDTAGDTVALSIDLTPESSPVKVKRAPTACELTITMNGTTVYEAPVLYDTPPSTVVTDSVPLGGGLTLIIQETCSGTMIPLTVSHLMLLVTVPNVVPSSSPGTDTGTETGTGTGTGILTVSSGTSSPITIGISTLPPTNSNTQTIGISTPGSKSTTSGGTLSSSTPINPGSSSPTGSGTGTLQTGTSTSAPPSSTSTASGSGFPSPIGPFAFFGCVGSIDNYPTFSLVASSSEMTIETCTSACTGSLYSGVYDTYVFTDIHTPQSLSSRVKLTVPQGLLLRRRNRLRRHRHCGARPMQHPLPRRPKRILRRVAGCLAPAPAGRHPEHHLSHRLRLHRVPFRFRGRQHDHGGAHGQRDGNPPRHLHPHRPRLRHRRRIRLDSRLLPALRPTYGSCVCQRVLRRHLHFRGRHLERDAPRHGLCAGVVQLSRRLGLPACDLPGRVMWGTDSVQAGAVY</sequence>
<evidence type="ECO:0000313" key="2">
    <source>
        <dbReference type="EMBL" id="OIW24558.1"/>
    </source>
</evidence>
<evidence type="ECO:0000256" key="1">
    <source>
        <dbReference type="SAM" id="MobiDB-lite"/>
    </source>
</evidence>
<feature type="compositionally biased region" description="Basic and acidic residues" evidence="1">
    <location>
        <begin position="353"/>
        <end position="368"/>
    </location>
</feature>
<feature type="region of interest" description="Disordered" evidence="1">
    <location>
        <begin position="352"/>
        <end position="377"/>
    </location>
</feature>
<dbReference type="Proteomes" id="UP000182658">
    <property type="component" value="Unassembled WGS sequence"/>
</dbReference>
<proteinExistence type="predicted"/>